<keyword evidence="1" id="KW-0547">Nucleotide-binding</keyword>
<comment type="caution">
    <text evidence="4">The sequence shown here is derived from an EMBL/GenBank/DDBJ whole genome shotgun (WGS) entry which is preliminary data.</text>
</comment>
<name>A0A090QC57_NONUL</name>
<evidence type="ECO:0000313" key="5">
    <source>
        <dbReference type="Proteomes" id="UP000029226"/>
    </source>
</evidence>
<dbReference type="InterPro" id="IPR050130">
    <property type="entry name" value="ClpA_ClpB"/>
</dbReference>
<accession>A0A090QC57</accession>
<dbReference type="GO" id="GO:0006508">
    <property type="term" value="P:proteolysis"/>
    <property type="evidence" value="ECO:0007669"/>
    <property type="project" value="UniProtKB-KW"/>
</dbReference>
<dbReference type="AlphaFoldDB" id="A0A090QC57"/>
<evidence type="ECO:0000259" key="3">
    <source>
        <dbReference type="Pfam" id="PF07724"/>
    </source>
</evidence>
<dbReference type="PANTHER" id="PTHR11638">
    <property type="entry name" value="ATP-DEPENDENT CLP PROTEASE"/>
    <property type="match status" value="1"/>
</dbReference>
<dbReference type="InterPro" id="IPR003959">
    <property type="entry name" value="ATPase_AAA_core"/>
</dbReference>
<proteinExistence type="predicted"/>
<evidence type="ECO:0000256" key="1">
    <source>
        <dbReference type="ARBA" id="ARBA00022741"/>
    </source>
</evidence>
<dbReference type="Gene3D" id="3.40.50.300">
    <property type="entry name" value="P-loop containing nucleotide triphosphate hydrolases"/>
    <property type="match status" value="1"/>
</dbReference>
<dbReference type="GO" id="GO:0005524">
    <property type="term" value="F:ATP binding"/>
    <property type="evidence" value="ECO:0007669"/>
    <property type="project" value="UniProtKB-KW"/>
</dbReference>
<keyword evidence="4" id="KW-0645">Protease</keyword>
<organism evidence="4 5">
    <name type="scientific">Nonlabens ulvanivorans</name>
    <name type="common">Persicivirga ulvanivorans</name>
    <dbReference type="NCBI Taxonomy" id="906888"/>
    <lineage>
        <taxon>Bacteria</taxon>
        <taxon>Pseudomonadati</taxon>
        <taxon>Bacteroidota</taxon>
        <taxon>Flavobacteriia</taxon>
        <taxon>Flavobacteriales</taxon>
        <taxon>Flavobacteriaceae</taxon>
        <taxon>Nonlabens</taxon>
    </lineage>
</organism>
<dbReference type="EMBL" id="BBMM01000003">
    <property type="protein sequence ID" value="GAK99807.1"/>
    <property type="molecule type" value="Genomic_DNA"/>
</dbReference>
<keyword evidence="4" id="KW-0378">Hydrolase</keyword>
<dbReference type="Proteomes" id="UP000029226">
    <property type="component" value="Unassembled WGS sequence"/>
</dbReference>
<dbReference type="PANTHER" id="PTHR11638:SF18">
    <property type="entry name" value="HEAT SHOCK PROTEIN 104"/>
    <property type="match status" value="1"/>
</dbReference>
<evidence type="ECO:0000313" key="4">
    <source>
        <dbReference type="EMBL" id="GAK99807.1"/>
    </source>
</evidence>
<dbReference type="GO" id="GO:0008233">
    <property type="term" value="F:peptidase activity"/>
    <property type="evidence" value="ECO:0007669"/>
    <property type="project" value="UniProtKB-KW"/>
</dbReference>
<feature type="domain" description="ATPase AAA-type core" evidence="3">
    <location>
        <begin position="77"/>
        <end position="117"/>
    </location>
</feature>
<reference evidence="4 5" key="1">
    <citation type="journal article" date="2014" name="Genome Announc.">
        <title>Draft Genome Sequences of Marine Flavobacterium Nonlabens Strains NR17, NR24, NR27, NR32, NR33, and Ara13.</title>
        <authorList>
            <person name="Nakanishi M."/>
            <person name="Meirelles P."/>
            <person name="Suzuki R."/>
            <person name="Takatani N."/>
            <person name="Mino S."/>
            <person name="Suda W."/>
            <person name="Oshima K."/>
            <person name="Hattori M."/>
            <person name="Ohkuma M."/>
            <person name="Hosokawa M."/>
            <person name="Miyashita K."/>
            <person name="Thompson F.L."/>
            <person name="Niwa A."/>
            <person name="Sawabe T."/>
            <person name="Sawabe T."/>
        </authorList>
    </citation>
    <scope>NUCLEOTIDE SEQUENCE [LARGE SCALE GENOMIC DNA]</scope>
    <source>
        <strain evidence="5">JCM19314</strain>
    </source>
</reference>
<gene>
    <name evidence="4" type="ORF">JCM19314_992</name>
</gene>
<dbReference type="Pfam" id="PF07724">
    <property type="entry name" value="AAA_2"/>
    <property type="match status" value="1"/>
</dbReference>
<sequence length="127" mass="14191">MEETSKLHKDTVTEENVAEVVSMMTGIPVNRIATKEMKKLFNLGDSIKNRVIGQDKAVKQVVKAIQRNRAGLKDPNKPIGSFIFLGQTGVGKTQLAKVIASELFDSSNSLIRIDMSDTWRNLRYLDL</sequence>
<dbReference type="GO" id="GO:0034605">
    <property type="term" value="P:cellular response to heat"/>
    <property type="evidence" value="ECO:0007669"/>
    <property type="project" value="TreeGrafter"/>
</dbReference>
<dbReference type="GO" id="GO:0016887">
    <property type="term" value="F:ATP hydrolysis activity"/>
    <property type="evidence" value="ECO:0007669"/>
    <property type="project" value="InterPro"/>
</dbReference>
<evidence type="ECO:0000256" key="2">
    <source>
        <dbReference type="ARBA" id="ARBA00022840"/>
    </source>
</evidence>
<dbReference type="GO" id="GO:0005737">
    <property type="term" value="C:cytoplasm"/>
    <property type="evidence" value="ECO:0007669"/>
    <property type="project" value="TreeGrafter"/>
</dbReference>
<protein>
    <submittedName>
        <fullName evidence="4">ATP-dependent Clp protease ATP-binding subunit ClpC</fullName>
    </submittedName>
</protein>
<dbReference type="InterPro" id="IPR027417">
    <property type="entry name" value="P-loop_NTPase"/>
</dbReference>
<dbReference type="SUPFAM" id="SSF52540">
    <property type="entry name" value="P-loop containing nucleoside triphosphate hydrolases"/>
    <property type="match status" value="1"/>
</dbReference>
<keyword evidence="2 4" id="KW-0067">ATP-binding</keyword>